<dbReference type="AlphaFoldDB" id="A0A4Z2J9D9"/>
<keyword evidence="3" id="KW-1185">Reference proteome</keyword>
<accession>A0A4Z2J9D9</accession>
<protein>
    <submittedName>
        <fullName evidence="2">Uncharacterized protein</fullName>
    </submittedName>
</protein>
<comment type="caution">
    <text evidence="2">The sequence shown here is derived from an EMBL/GenBank/DDBJ whole genome shotgun (WGS) entry which is preliminary data.</text>
</comment>
<proteinExistence type="predicted"/>
<gene>
    <name evidence="2" type="ORF">EYF80_003115</name>
</gene>
<name>A0A4Z2J9D9_9TELE</name>
<dbReference type="OrthoDB" id="10672211at2759"/>
<feature type="compositionally biased region" description="Low complexity" evidence="1">
    <location>
        <begin position="62"/>
        <end position="73"/>
    </location>
</feature>
<organism evidence="2 3">
    <name type="scientific">Liparis tanakae</name>
    <name type="common">Tanaka's snailfish</name>
    <dbReference type="NCBI Taxonomy" id="230148"/>
    <lineage>
        <taxon>Eukaryota</taxon>
        <taxon>Metazoa</taxon>
        <taxon>Chordata</taxon>
        <taxon>Craniata</taxon>
        <taxon>Vertebrata</taxon>
        <taxon>Euteleostomi</taxon>
        <taxon>Actinopterygii</taxon>
        <taxon>Neopterygii</taxon>
        <taxon>Teleostei</taxon>
        <taxon>Neoteleostei</taxon>
        <taxon>Acanthomorphata</taxon>
        <taxon>Eupercaria</taxon>
        <taxon>Perciformes</taxon>
        <taxon>Cottioidei</taxon>
        <taxon>Cottales</taxon>
        <taxon>Liparidae</taxon>
        <taxon>Liparis</taxon>
    </lineage>
</organism>
<feature type="region of interest" description="Disordered" evidence="1">
    <location>
        <begin position="52"/>
        <end position="73"/>
    </location>
</feature>
<evidence type="ECO:0000313" key="2">
    <source>
        <dbReference type="EMBL" id="TNN86647.1"/>
    </source>
</evidence>
<evidence type="ECO:0000313" key="3">
    <source>
        <dbReference type="Proteomes" id="UP000314294"/>
    </source>
</evidence>
<reference evidence="2 3" key="1">
    <citation type="submission" date="2019-03" db="EMBL/GenBank/DDBJ databases">
        <title>First draft genome of Liparis tanakae, snailfish: a comprehensive survey of snailfish specific genes.</title>
        <authorList>
            <person name="Kim W."/>
            <person name="Song I."/>
            <person name="Jeong J.-H."/>
            <person name="Kim D."/>
            <person name="Kim S."/>
            <person name="Ryu S."/>
            <person name="Song J.Y."/>
            <person name="Lee S.K."/>
        </authorList>
    </citation>
    <scope>NUCLEOTIDE SEQUENCE [LARGE SCALE GENOMIC DNA]</scope>
    <source>
        <tissue evidence="2">Muscle</tissue>
    </source>
</reference>
<sequence length="152" mass="16467">MVGKHGKGEKEKKGKEKKLDTKEEDGNMRLGRSKGAGFFCFSVSTTSARLPLRRSGVPNADPLSRSLRSRAPSSGLCGEAELQWSAGWSGTKHQGGTTCRPALHLPAPCWMIMQCGRDSGECLRGVEQCWVNQLAKVQGTAHTDAWHSSGVR</sequence>
<evidence type="ECO:0000256" key="1">
    <source>
        <dbReference type="SAM" id="MobiDB-lite"/>
    </source>
</evidence>
<feature type="region of interest" description="Disordered" evidence="1">
    <location>
        <begin position="1"/>
        <end position="29"/>
    </location>
</feature>
<dbReference type="Proteomes" id="UP000314294">
    <property type="component" value="Unassembled WGS sequence"/>
</dbReference>
<dbReference type="EMBL" id="SRLO01000014">
    <property type="protein sequence ID" value="TNN86647.1"/>
    <property type="molecule type" value="Genomic_DNA"/>
</dbReference>
<feature type="compositionally biased region" description="Basic and acidic residues" evidence="1">
    <location>
        <begin position="1"/>
        <end position="27"/>
    </location>
</feature>